<dbReference type="InterPro" id="IPR038136">
    <property type="entry name" value="CofD-like_dom_sf"/>
</dbReference>
<comment type="caution">
    <text evidence="3">The sequence shown here is derived from an EMBL/GenBank/DDBJ whole genome shotgun (WGS) entry which is preliminary data.</text>
</comment>
<dbReference type="Gene3D" id="3.40.50.10680">
    <property type="entry name" value="CofD-like domains"/>
    <property type="match status" value="1"/>
</dbReference>
<dbReference type="CDD" id="cd07187">
    <property type="entry name" value="YvcK_like"/>
    <property type="match status" value="1"/>
</dbReference>
<proteinExistence type="inferred from homology"/>
<sequence>MHIQQLRKVTAIGGGHGLGRLMSTLSFLRHRLIGVVATTDNGGATGLLRQAHKCIAWGDIRNCLSQLSNQPLAAEVLSYRFNSDSSLHGHNFGNLLLYTLDELSARPLDGIQLLSRLLKVDCRVLPMSEAPTDLIAATNEQFDCHGEISVDDLPRMPTRLQLSPQVKATPEVLRHILHSDLIIIGPGSFLTSVMPPLLVGEITRAIAETPAKVIFIDNLLAEYSPAGQLSLDDKLQWMSNQLGLNPVDLIISNKPQGYHGTLPVITGVEAEPGMPHRHQPDSLLQALEKALAQLSKLKRTAV</sequence>
<comment type="similarity">
    <text evidence="2">Belongs to the gluconeogenesis factor family.</text>
</comment>
<gene>
    <name evidence="3" type="ORF">CWE12_02260</name>
</gene>
<dbReference type="PANTHER" id="PTHR30135">
    <property type="entry name" value="UNCHARACTERIZED PROTEIN YVCK-RELATED"/>
    <property type="match status" value="1"/>
</dbReference>
<comment type="function">
    <text evidence="2">Required for morphogenesis under gluconeogenic growth conditions.</text>
</comment>
<reference evidence="3 4" key="1">
    <citation type="journal article" date="2018" name="Front. Microbiol.">
        <title>Genome-Based Analysis Reveals the Taxonomy and Diversity of the Family Idiomarinaceae.</title>
        <authorList>
            <person name="Liu Y."/>
            <person name="Lai Q."/>
            <person name="Shao Z."/>
        </authorList>
    </citation>
    <scope>NUCLEOTIDE SEQUENCE [LARGE SCALE GENOMIC DNA]</scope>
    <source>
        <strain evidence="3 4">GBSy1</strain>
    </source>
</reference>
<name>A0ABY0C364_9GAMM</name>
<evidence type="ECO:0000313" key="3">
    <source>
        <dbReference type="EMBL" id="RUO32286.1"/>
    </source>
</evidence>
<dbReference type="RefSeq" id="WP_126788043.1">
    <property type="nucleotide sequence ID" value="NZ_PIPN01000001.1"/>
</dbReference>
<keyword evidence="4" id="KW-1185">Reference proteome</keyword>
<keyword evidence="1 2" id="KW-0963">Cytoplasm</keyword>
<dbReference type="PANTHER" id="PTHR30135:SF3">
    <property type="entry name" value="GLUCONEOGENESIS FACTOR-RELATED"/>
    <property type="match status" value="1"/>
</dbReference>
<protein>
    <recommendedName>
        <fullName evidence="2">Putative gluconeogenesis factor</fullName>
    </recommendedName>
</protein>
<dbReference type="Proteomes" id="UP000287410">
    <property type="component" value="Unassembled WGS sequence"/>
</dbReference>
<organism evidence="3 4">
    <name type="scientific">Aliidiomarina sedimenti</name>
    <dbReference type="NCBI Taxonomy" id="1933879"/>
    <lineage>
        <taxon>Bacteria</taxon>
        <taxon>Pseudomonadati</taxon>
        <taxon>Pseudomonadota</taxon>
        <taxon>Gammaproteobacteria</taxon>
        <taxon>Alteromonadales</taxon>
        <taxon>Idiomarinaceae</taxon>
        <taxon>Aliidiomarina</taxon>
    </lineage>
</organism>
<dbReference type="InterPro" id="IPR002882">
    <property type="entry name" value="CofD"/>
</dbReference>
<accession>A0ABY0C364</accession>
<dbReference type="EMBL" id="PIPN01000001">
    <property type="protein sequence ID" value="RUO32286.1"/>
    <property type="molecule type" value="Genomic_DNA"/>
</dbReference>
<evidence type="ECO:0000256" key="2">
    <source>
        <dbReference type="HAMAP-Rule" id="MF_00973"/>
    </source>
</evidence>
<evidence type="ECO:0000256" key="1">
    <source>
        <dbReference type="ARBA" id="ARBA00022490"/>
    </source>
</evidence>
<evidence type="ECO:0000313" key="4">
    <source>
        <dbReference type="Proteomes" id="UP000287410"/>
    </source>
</evidence>
<comment type="subcellular location">
    <subcellularLocation>
        <location evidence="2">Cytoplasm</location>
    </subcellularLocation>
</comment>
<dbReference type="HAMAP" id="MF_00973">
    <property type="entry name" value="Gluconeogen_factor"/>
    <property type="match status" value="1"/>
</dbReference>
<dbReference type="Pfam" id="PF01933">
    <property type="entry name" value="CofD"/>
    <property type="match status" value="1"/>
</dbReference>
<dbReference type="NCBIfam" id="TIGR01826">
    <property type="entry name" value="CofD_related"/>
    <property type="match status" value="1"/>
</dbReference>
<dbReference type="SUPFAM" id="SSF142338">
    <property type="entry name" value="CofD-like"/>
    <property type="match status" value="1"/>
</dbReference>
<dbReference type="InterPro" id="IPR010119">
    <property type="entry name" value="Gluconeogen_factor"/>
</dbReference>